<sequence>MIDVSEITALGTTIAGEIIEKRVFDRHVGSIGTDLDLAYEVQDEVVRQLQASKPQRKIGGYKIAFNKASSLQYYGLDEPCIAPVFADLIVPSGAVLDGIDYRDLIIEPELVLTLSRDLPARQCSRDEILASLEPVRPGFELLDPRNAFALDPTAAQAVAQGIYNVGAVIGGPGIAIESLDLATLTTSVSIDGKVVAEATGAAPQDPLEVVAWMTRVLADRGEQLRAGMSVLCGTHLPTRSVAAPSEVSVSMTSVGHASFRLR</sequence>
<dbReference type="SUPFAM" id="SSF56529">
    <property type="entry name" value="FAH"/>
    <property type="match status" value="1"/>
</dbReference>
<dbReference type="Gene3D" id="3.90.850.10">
    <property type="entry name" value="Fumarylacetoacetase-like, C-terminal domain"/>
    <property type="match status" value="1"/>
</dbReference>
<gene>
    <name evidence="1" type="ORF">G6N74_12095</name>
</gene>
<evidence type="ECO:0008006" key="3">
    <source>
        <dbReference type="Google" id="ProtNLM"/>
    </source>
</evidence>
<comment type="caution">
    <text evidence="1">The sequence shown here is derived from an EMBL/GenBank/DDBJ whole genome shotgun (WGS) entry which is preliminary data.</text>
</comment>
<protein>
    <recommendedName>
        <fullName evidence="3">Hydratase</fullName>
    </recommendedName>
</protein>
<dbReference type="RefSeq" id="WP_165117572.1">
    <property type="nucleotide sequence ID" value="NZ_JAAKZG010000004.1"/>
</dbReference>
<dbReference type="GO" id="GO:0005737">
    <property type="term" value="C:cytoplasm"/>
    <property type="evidence" value="ECO:0007669"/>
    <property type="project" value="TreeGrafter"/>
</dbReference>
<dbReference type="EMBL" id="JAAKZG010000004">
    <property type="protein sequence ID" value="NGN41811.1"/>
    <property type="molecule type" value="Genomic_DNA"/>
</dbReference>
<dbReference type="PANTHER" id="PTHR30143">
    <property type="entry name" value="ACID HYDRATASE"/>
    <property type="match status" value="1"/>
</dbReference>
<evidence type="ECO:0000313" key="2">
    <source>
        <dbReference type="Proteomes" id="UP000481252"/>
    </source>
</evidence>
<dbReference type="AlphaFoldDB" id="A0A7C9VD09"/>
<dbReference type="GO" id="GO:0008684">
    <property type="term" value="F:2-oxopent-4-enoate hydratase activity"/>
    <property type="evidence" value="ECO:0007669"/>
    <property type="project" value="TreeGrafter"/>
</dbReference>
<dbReference type="PANTHER" id="PTHR30143:SF0">
    <property type="entry name" value="2-KETO-4-PENTENOATE HYDRATASE"/>
    <property type="match status" value="1"/>
</dbReference>
<dbReference type="Proteomes" id="UP000481252">
    <property type="component" value="Unassembled WGS sequence"/>
</dbReference>
<accession>A0A7C9VD09</accession>
<dbReference type="InterPro" id="IPR050772">
    <property type="entry name" value="Hydratase-Decarb/MhpD_sf"/>
</dbReference>
<organism evidence="1 2">
    <name type="scientific">Mesorhizobium zhangyense</name>
    <dbReference type="NCBI Taxonomy" id="1776730"/>
    <lineage>
        <taxon>Bacteria</taxon>
        <taxon>Pseudomonadati</taxon>
        <taxon>Pseudomonadota</taxon>
        <taxon>Alphaproteobacteria</taxon>
        <taxon>Hyphomicrobiales</taxon>
        <taxon>Phyllobacteriaceae</taxon>
        <taxon>Mesorhizobium</taxon>
    </lineage>
</organism>
<dbReference type="InterPro" id="IPR036663">
    <property type="entry name" value="Fumarylacetoacetase_C_sf"/>
</dbReference>
<proteinExistence type="predicted"/>
<evidence type="ECO:0000313" key="1">
    <source>
        <dbReference type="EMBL" id="NGN41811.1"/>
    </source>
</evidence>
<reference evidence="1 2" key="1">
    <citation type="submission" date="2020-02" db="EMBL/GenBank/DDBJ databases">
        <title>Genome sequence of the type strain CGMCC 1.15528 of Mesorhizobium zhangyense.</title>
        <authorList>
            <person name="Gao J."/>
            <person name="Sun J."/>
        </authorList>
    </citation>
    <scope>NUCLEOTIDE SEQUENCE [LARGE SCALE GENOMIC DNA]</scope>
    <source>
        <strain evidence="1 2">CGMCC 1.15528</strain>
    </source>
</reference>
<name>A0A7C9VD09_9HYPH</name>
<keyword evidence="2" id="KW-1185">Reference proteome</keyword>